<dbReference type="Pfam" id="PF09361">
    <property type="entry name" value="Phasin_2"/>
    <property type="match status" value="1"/>
</dbReference>
<comment type="caution">
    <text evidence="2">The sequence shown here is derived from an EMBL/GenBank/DDBJ whole genome shotgun (WGS) entry which is preliminary data.</text>
</comment>
<dbReference type="EMBL" id="JBHRVV010000001">
    <property type="protein sequence ID" value="MFC3457070.1"/>
    <property type="molecule type" value="Genomic_DNA"/>
</dbReference>
<reference evidence="3" key="1">
    <citation type="journal article" date="2019" name="Int. J. Syst. Evol. Microbiol.">
        <title>The Global Catalogue of Microorganisms (GCM) 10K type strain sequencing project: providing services to taxonomists for standard genome sequencing and annotation.</title>
        <authorList>
            <consortium name="The Broad Institute Genomics Platform"/>
            <consortium name="The Broad Institute Genome Sequencing Center for Infectious Disease"/>
            <person name="Wu L."/>
            <person name="Ma J."/>
        </authorList>
    </citation>
    <scope>NUCLEOTIDE SEQUENCE [LARGE SCALE GENOMIC DNA]</scope>
    <source>
        <strain evidence="3">CCM 7480</strain>
    </source>
</reference>
<gene>
    <name evidence="2" type="ORF">ACFOPH_02230</name>
</gene>
<evidence type="ECO:0000259" key="1">
    <source>
        <dbReference type="Pfam" id="PF09361"/>
    </source>
</evidence>
<dbReference type="InterPro" id="IPR018968">
    <property type="entry name" value="Phasin"/>
</dbReference>
<evidence type="ECO:0000313" key="2">
    <source>
        <dbReference type="EMBL" id="MFC3457070.1"/>
    </source>
</evidence>
<feature type="domain" description="Phasin" evidence="1">
    <location>
        <begin position="11"/>
        <end position="101"/>
    </location>
</feature>
<name>A0ABV7PD23_9BURK</name>
<keyword evidence="3" id="KW-1185">Reference proteome</keyword>
<protein>
    <submittedName>
        <fullName evidence="2">Phasin family protein</fullName>
    </submittedName>
</protein>
<dbReference type="Proteomes" id="UP001595665">
    <property type="component" value="Unassembled WGS sequence"/>
</dbReference>
<dbReference type="RefSeq" id="WP_379733189.1">
    <property type="nucleotide sequence ID" value="NZ_JBHRVV010000001.1"/>
</dbReference>
<organism evidence="2 3">
    <name type="scientific">Massilia haematophila</name>
    <dbReference type="NCBI Taxonomy" id="457923"/>
    <lineage>
        <taxon>Bacteria</taxon>
        <taxon>Pseudomonadati</taxon>
        <taxon>Pseudomonadota</taxon>
        <taxon>Betaproteobacteria</taxon>
        <taxon>Burkholderiales</taxon>
        <taxon>Oxalobacteraceae</taxon>
        <taxon>Telluria group</taxon>
        <taxon>Massilia</taxon>
    </lineage>
</organism>
<accession>A0ABV7PD23</accession>
<proteinExistence type="predicted"/>
<evidence type="ECO:0000313" key="3">
    <source>
        <dbReference type="Proteomes" id="UP001595665"/>
    </source>
</evidence>
<sequence>MQAFPNTDPAMHAQLAAQVDLITQMQRHATEALGQLGELNLRMMRQLMDDSVKLGRALAACQDPFQMGAVAMRESQPAAEHWRAWQSALMQVLSSGGAALARDANNGSWQAARGAGDFMRGGAGGAGGAGGQAVHAPA</sequence>